<evidence type="ECO:0000313" key="2">
    <source>
        <dbReference type="Proteomes" id="UP000789508"/>
    </source>
</evidence>
<accession>A0A9N9HV82</accession>
<organism evidence="1 2">
    <name type="scientific">Ambispora leptoticha</name>
    <dbReference type="NCBI Taxonomy" id="144679"/>
    <lineage>
        <taxon>Eukaryota</taxon>
        <taxon>Fungi</taxon>
        <taxon>Fungi incertae sedis</taxon>
        <taxon>Mucoromycota</taxon>
        <taxon>Glomeromycotina</taxon>
        <taxon>Glomeromycetes</taxon>
        <taxon>Archaeosporales</taxon>
        <taxon>Ambisporaceae</taxon>
        <taxon>Ambispora</taxon>
    </lineage>
</organism>
<gene>
    <name evidence="1" type="ORF">ALEPTO_LOCUS11787</name>
</gene>
<name>A0A9N9HV82_9GLOM</name>
<keyword evidence="2" id="KW-1185">Reference proteome</keyword>
<proteinExistence type="predicted"/>
<reference evidence="1" key="1">
    <citation type="submission" date="2021-06" db="EMBL/GenBank/DDBJ databases">
        <authorList>
            <person name="Kallberg Y."/>
            <person name="Tangrot J."/>
            <person name="Rosling A."/>
        </authorList>
    </citation>
    <scope>NUCLEOTIDE SEQUENCE</scope>
    <source>
        <strain evidence="1">FL130A</strain>
    </source>
</reference>
<sequence length="53" mass="6027">NFHLSIFEMLMSCPFTVASGLNEVDLLKVPATVSLLNKTNRSFRENANKRENE</sequence>
<feature type="non-terminal residue" evidence="1">
    <location>
        <position position="1"/>
    </location>
</feature>
<dbReference type="EMBL" id="CAJVPS010021443">
    <property type="protein sequence ID" value="CAG8707514.1"/>
    <property type="molecule type" value="Genomic_DNA"/>
</dbReference>
<protein>
    <submittedName>
        <fullName evidence="1">6060_t:CDS:1</fullName>
    </submittedName>
</protein>
<evidence type="ECO:0000313" key="1">
    <source>
        <dbReference type="EMBL" id="CAG8707514.1"/>
    </source>
</evidence>
<dbReference type="Proteomes" id="UP000789508">
    <property type="component" value="Unassembled WGS sequence"/>
</dbReference>
<dbReference type="AlphaFoldDB" id="A0A9N9HV82"/>
<comment type="caution">
    <text evidence="1">The sequence shown here is derived from an EMBL/GenBank/DDBJ whole genome shotgun (WGS) entry which is preliminary data.</text>
</comment>